<keyword evidence="1" id="KW-0472">Membrane</keyword>
<name>A0A6I2MA51_9BACI</name>
<reference evidence="3 4" key="1">
    <citation type="submission" date="2019-11" db="EMBL/GenBank/DDBJ databases">
        <title>Bacillus idriensis genome.</title>
        <authorList>
            <person name="Konopka E.N."/>
            <person name="Newman J.D."/>
        </authorList>
    </citation>
    <scope>NUCLEOTIDE SEQUENCE [LARGE SCALE GENOMIC DNA]</scope>
    <source>
        <strain evidence="3 4">DSM 19097</strain>
    </source>
</reference>
<accession>A0A6I2MA51</accession>
<evidence type="ECO:0000313" key="4">
    <source>
        <dbReference type="Proteomes" id="UP000441585"/>
    </source>
</evidence>
<comment type="caution">
    <text evidence="3">The sequence shown here is derived from an EMBL/GenBank/DDBJ whole genome shotgun (WGS) entry which is preliminary data.</text>
</comment>
<dbReference type="EMBL" id="WKKF01000002">
    <property type="protein sequence ID" value="MRX54227.1"/>
    <property type="molecule type" value="Genomic_DNA"/>
</dbReference>
<sequence>MRGRVFMKFLTALFLIIAFSLFSFTSDLLSLLTGDYIGLTIRRDPDFSDLFIYHDIALHSKFYVITKMGHAFFFLFFTMIMTYMYRMRTAILWAVFLAASSEILQLYTMRSGRIVDMIYDLSGALAGIILIKLISAYSKHVQIVEGNRQKM</sequence>
<gene>
    <name evidence="3" type="ORF">GJU41_09605</name>
</gene>
<evidence type="ECO:0000259" key="2">
    <source>
        <dbReference type="Pfam" id="PF04892"/>
    </source>
</evidence>
<evidence type="ECO:0000313" key="3">
    <source>
        <dbReference type="EMBL" id="MRX54227.1"/>
    </source>
</evidence>
<feature type="transmembrane region" description="Helical" evidence="1">
    <location>
        <begin position="90"/>
        <end position="108"/>
    </location>
</feature>
<organism evidence="3 4">
    <name type="scientific">Metabacillus idriensis</name>
    <dbReference type="NCBI Taxonomy" id="324768"/>
    <lineage>
        <taxon>Bacteria</taxon>
        <taxon>Bacillati</taxon>
        <taxon>Bacillota</taxon>
        <taxon>Bacilli</taxon>
        <taxon>Bacillales</taxon>
        <taxon>Bacillaceae</taxon>
        <taxon>Metabacillus</taxon>
    </lineage>
</organism>
<protein>
    <submittedName>
        <fullName evidence="3">VanZ family protein</fullName>
    </submittedName>
</protein>
<keyword evidence="4" id="KW-1185">Reference proteome</keyword>
<feature type="transmembrane region" description="Helical" evidence="1">
    <location>
        <begin position="114"/>
        <end position="134"/>
    </location>
</feature>
<proteinExistence type="predicted"/>
<feature type="transmembrane region" description="Helical" evidence="1">
    <location>
        <begin position="62"/>
        <end position="83"/>
    </location>
</feature>
<keyword evidence="1" id="KW-0812">Transmembrane</keyword>
<feature type="domain" description="VanZ-like" evidence="2">
    <location>
        <begin position="12"/>
        <end position="134"/>
    </location>
</feature>
<dbReference type="AlphaFoldDB" id="A0A6I2MA51"/>
<dbReference type="Proteomes" id="UP000441585">
    <property type="component" value="Unassembled WGS sequence"/>
</dbReference>
<dbReference type="InterPro" id="IPR006976">
    <property type="entry name" value="VanZ-like"/>
</dbReference>
<evidence type="ECO:0000256" key="1">
    <source>
        <dbReference type="SAM" id="Phobius"/>
    </source>
</evidence>
<dbReference type="NCBIfam" id="NF037970">
    <property type="entry name" value="vanZ_1"/>
    <property type="match status" value="1"/>
</dbReference>
<keyword evidence="1" id="KW-1133">Transmembrane helix</keyword>
<dbReference type="Pfam" id="PF04892">
    <property type="entry name" value="VanZ"/>
    <property type="match status" value="1"/>
</dbReference>